<reference evidence="2 3" key="1">
    <citation type="submission" date="2020-04" db="EMBL/GenBank/DDBJ databases">
        <title>Zoogloea sp. G-4-1-14 isolated from soil.</title>
        <authorList>
            <person name="Dahal R.H."/>
        </authorList>
    </citation>
    <scope>NUCLEOTIDE SEQUENCE [LARGE SCALE GENOMIC DNA]</scope>
    <source>
        <strain evidence="2 3">G-4-1-14</strain>
    </source>
</reference>
<proteinExistence type="predicted"/>
<accession>A0A848G7R3</accession>
<name>A0A848G7R3_9RHOO</name>
<dbReference type="InterPro" id="IPR006121">
    <property type="entry name" value="HMA_dom"/>
</dbReference>
<evidence type="ECO:0000313" key="2">
    <source>
        <dbReference type="EMBL" id="NML27202.1"/>
    </source>
</evidence>
<evidence type="ECO:0000313" key="3">
    <source>
        <dbReference type="Proteomes" id="UP000580043"/>
    </source>
</evidence>
<dbReference type="Gene3D" id="3.30.70.100">
    <property type="match status" value="1"/>
</dbReference>
<feature type="domain" description="HMA" evidence="1">
    <location>
        <begin position="2"/>
        <end position="67"/>
    </location>
</feature>
<dbReference type="Pfam" id="PF00403">
    <property type="entry name" value="HMA"/>
    <property type="match status" value="1"/>
</dbReference>
<dbReference type="PROSITE" id="PS50846">
    <property type="entry name" value="HMA_2"/>
    <property type="match status" value="1"/>
</dbReference>
<keyword evidence="3" id="KW-1185">Reference proteome</keyword>
<gene>
    <name evidence="2" type="ORF">HHL15_15730</name>
</gene>
<sequence>MPTTHLVITGMQSDDCLRTVMNAIQDLPCIGYVDISLETGQAEIEHTPMVSEGDIRAAIEEAGFPTR</sequence>
<dbReference type="RefSeq" id="WP_169146739.1">
    <property type="nucleotide sequence ID" value="NZ_JABBGA010000013.1"/>
</dbReference>
<dbReference type="GO" id="GO:0046872">
    <property type="term" value="F:metal ion binding"/>
    <property type="evidence" value="ECO:0007669"/>
    <property type="project" value="InterPro"/>
</dbReference>
<dbReference type="SUPFAM" id="SSF55008">
    <property type="entry name" value="HMA, heavy metal-associated domain"/>
    <property type="match status" value="1"/>
</dbReference>
<evidence type="ECO:0000259" key="1">
    <source>
        <dbReference type="PROSITE" id="PS50846"/>
    </source>
</evidence>
<dbReference type="InterPro" id="IPR036163">
    <property type="entry name" value="HMA_dom_sf"/>
</dbReference>
<dbReference type="AlphaFoldDB" id="A0A848G7R3"/>
<protein>
    <submittedName>
        <fullName evidence="2">Heavy-metal-associated domain-containing protein</fullName>
    </submittedName>
</protein>
<comment type="caution">
    <text evidence="2">The sequence shown here is derived from an EMBL/GenBank/DDBJ whole genome shotgun (WGS) entry which is preliminary data.</text>
</comment>
<dbReference type="EMBL" id="JABBGA010000013">
    <property type="protein sequence ID" value="NML27202.1"/>
    <property type="molecule type" value="Genomic_DNA"/>
</dbReference>
<organism evidence="2 3">
    <name type="scientific">Zoogloea dura</name>
    <dbReference type="NCBI Taxonomy" id="2728840"/>
    <lineage>
        <taxon>Bacteria</taxon>
        <taxon>Pseudomonadati</taxon>
        <taxon>Pseudomonadota</taxon>
        <taxon>Betaproteobacteria</taxon>
        <taxon>Rhodocyclales</taxon>
        <taxon>Zoogloeaceae</taxon>
        <taxon>Zoogloea</taxon>
    </lineage>
</organism>
<dbReference type="CDD" id="cd00371">
    <property type="entry name" value="HMA"/>
    <property type="match status" value="1"/>
</dbReference>
<dbReference type="Proteomes" id="UP000580043">
    <property type="component" value="Unassembled WGS sequence"/>
</dbReference>